<dbReference type="InterPro" id="IPR029033">
    <property type="entry name" value="His_PPase_superfam"/>
</dbReference>
<proteinExistence type="predicted"/>
<dbReference type="InterPro" id="IPR013078">
    <property type="entry name" value="His_Pase_superF_clade-1"/>
</dbReference>
<evidence type="ECO:0000313" key="2">
    <source>
        <dbReference type="Proteomes" id="UP001500394"/>
    </source>
</evidence>
<dbReference type="CDD" id="cd07067">
    <property type="entry name" value="HP_PGM_like"/>
    <property type="match status" value="1"/>
</dbReference>
<dbReference type="Gene3D" id="3.40.50.1240">
    <property type="entry name" value="Phosphoglycerate mutase-like"/>
    <property type="match status" value="1"/>
</dbReference>
<dbReference type="Pfam" id="PF00300">
    <property type="entry name" value="His_Phos_1"/>
    <property type="match status" value="1"/>
</dbReference>
<sequence>MGTKTLYLIRHAKAEEHSFLKKDFDRNLVDEGVQRANTVAVKLQGHLKEGSIRVISSTASRAKQTAEIFCNHIGYPIGNIQLEESLYEAYHRDILDVINRVSAAVDTLLVFGHNPGLSELTNYLCNSYIELKTAHAAKIILPEGFDFDTLSGGTADLETIITE</sequence>
<dbReference type="RefSeq" id="WP_345067056.1">
    <property type="nucleotide sequence ID" value="NZ_BAABGR010000015.1"/>
</dbReference>
<gene>
    <name evidence="1" type="primary">sixA</name>
    <name evidence="1" type="ORF">GCM10023173_15650</name>
</gene>
<dbReference type="Proteomes" id="UP001500394">
    <property type="component" value="Unassembled WGS sequence"/>
</dbReference>
<comment type="caution">
    <text evidence="1">The sequence shown here is derived from an EMBL/GenBank/DDBJ whole genome shotgun (WGS) entry which is preliminary data.</text>
</comment>
<evidence type="ECO:0000313" key="1">
    <source>
        <dbReference type="EMBL" id="GAA4516398.1"/>
    </source>
</evidence>
<dbReference type="EMBL" id="BAABGR010000015">
    <property type="protein sequence ID" value="GAA4516398.1"/>
    <property type="molecule type" value="Genomic_DNA"/>
</dbReference>
<reference evidence="2" key="1">
    <citation type="journal article" date="2019" name="Int. J. Syst. Evol. Microbiol.">
        <title>The Global Catalogue of Microorganisms (GCM) 10K type strain sequencing project: providing services to taxonomists for standard genome sequencing and annotation.</title>
        <authorList>
            <consortium name="The Broad Institute Genomics Platform"/>
            <consortium name="The Broad Institute Genome Sequencing Center for Infectious Disease"/>
            <person name="Wu L."/>
            <person name="Ma J."/>
        </authorList>
    </citation>
    <scope>NUCLEOTIDE SEQUENCE [LARGE SCALE GENOMIC DNA]</scope>
    <source>
        <strain evidence="2">JCM 17858</strain>
    </source>
</reference>
<name>A0ABP8R2A0_9SPHI</name>
<dbReference type="SUPFAM" id="SSF53254">
    <property type="entry name" value="Phosphoglycerate mutase-like"/>
    <property type="match status" value="1"/>
</dbReference>
<dbReference type="PANTHER" id="PTHR47623">
    <property type="entry name" value="OS09G0287300 PROTEIN"/>
    <property type="match status" value="1"/>
</dbReference>
<keyword evidence="2" id="KW-1185">Reference proteome</keyword>
<organism evidence="1 2">
    <name type="scientific">Sphingobacterium thermophilum</name>
    <dbReference type="NCBI Taxonomy" id="768534"/>
    <lineage>
        <taxon>Bacteria</taxon>
        <taxon>Pseudomonadati</taxon>
        <taxon>Bacteroidota</taxon>
        <taxon>Sphingobacteriia</taxon>
        <taxon>Sphingobacteriales</taxon>
        <taxon>Sphingobacteriaceae</taxon>
        <taxon>Sphingobacterium</taxon>
    </lineage>
</organism>
<accession>A0ABP8R2A0</accession>
<protein>
    <submittedName>
        <fullName evidence="1">Phosphohistidine phosphatase SixA</fullName>
    </submittedName>
</protein>
<dbReference type="PANTHER" id="PTHR47623:SF1">
    <property type="entry name" value="OS09G0287300 PROTEIN"/>
    <property type="match status" value="1"/>
</dbReference>